<evidence type="ECO:0000256" key="6">
    <source>
        <dbReference type="ARBA" id="ARBA00058367"/>
    </source>
</evidence>
<evidence type="ECO:0000256" key="7">
    <source>
        <dbReference type="ARBA" id="ARBA00065437"/>
    </source>
</evidence>
<dbReference type="EnsemblMetazoa" id="LLOJ008755-RA">
    <property type="protein sequence ID" value="LLOJ008755-PA"/>
    <property type="gene ID" value="LLOJ008755"/>
</dbReference>
<organism evidence="9 10">
    <name type="scientific">Lutzomyia longipalpis</name>
    <name type="common">Sand fly</name>
    <dbReference type="NCBI Taxonomy" id="7200"/>
    <lineage>
        <taxon>Eukaryota</taxon>
        <taxon>Metazoa</taxon>
        <taxon>Ecdysozoa</taxon>
        <taxon>Arthropoda</taxon>
        <taxon>Hexapoda</taxon>
        <taxon>Insecta</taxon>
        <taxon>Pterygota</taxon>
        <taxon>Neoptera</taxon>
        <taxon>Endopterygota</taxon>
        <taxon>Diptera</taxon>
        <taxon>Nematocera</taxon>
        <taxon>Psychodoidea</taxon>
        <taxon>Psychodidae</taxon>
        <taxon>Lutzomyia</taxon>
        <taxon>Lutzomyia</taxon>
    </lineage>
</organism>
<dbReference type="PANTHER" id="PTHR11722:SF0">
    <property type="entry name" value="LARGE RIBOSOMAL SUBUNIT PROTEIN EL13"/>
    <property type="match status" value="1"/>
</dbReference>
<dbReference type="HAMAP" id="MF_00499">
    <property type="entry name" value="Ribosomal_eL13"/>
    <property type="match status" value="1"/>
</dbReference>
<reference evidence="9" key="1">
    <citation type="submission" date="2020-05" db="UniProtKB">
        <authorList>
            <consortium name="EnsemblMetazoa"/>
        </authorList>
    </citation>
    <scope>IDENTIFICATION</scope>
    <source>
        <strain evidence="9">Jacobina</strain>
    </source>
</reference>
<dbReference type="VEuPathDB" id="VectorBase:LLOJ008755"/>
<dbReference type="EMBL" id="AJWK01029739">
    <property type="status" value="NOT_ANNOTATED_CDS"/>
    <property type="molecule type" value="Genomic_DNA"/>
</dbReference>
<protein>
    <recommendedName>
        <fullName evidence="4">Large ribosomal subunit protein eL13</fullName>
    </recommendedName>
    <alternativeName>
        <fullName evidence="5">60S ribosomal protein L13</fullName>
    </alternativeName>
</protein>
<dbReference type="GO" id="GO:0006412">
    <property type="term" value="P:translation"/>
    <property type="evidence" value="ECO:0007669"/>
    <property type="project" value="InterPro"/>
</dbReference>
<name>A0A1B0CUX0_LUTLO</name>
<comment type="subunit">
    <text evidence="7">Component of the 60S large ribosomal subunit (LSU).</text>
</comment>
<dbReference type="VEuPathDB" id="VectorBase:LLONM1_006306"/>
<feature type="region of interest" description="Disordered" evidence="8">
    <location>
        <begin position="195"/>
        <end position="223"/>
    </location>
</feature>
<dbReference type="AlphaFoldDB" id="A0A1B0CUX0"/>
<dbReference type="GO" id="GO:0003735">
    <property type="term" value="F:structural constituent of ribosome"/>
    <property type="evidence" value="ECO:0007669"/>
    <property type="project" value="InterPro"/>
</dbReference>
<accession>A0A1B0CUX0</accession>
<keyword evidence="10" id="KW-1185">Reference proteome</keyword>
<evidence type="ECO:0000313" key="9">
    <source>
        <dbReference type="EnsemblMetazoa" id="LLOJ008755-PA"/>
    </source>
</evidence>
<keyword evidence="3" id="KW-0687">Ribonucleoprotein</keyword>
<dbReference type="Gene3D" id="1.20.5.110">
    <property type="match status" value="1"/>
</dbReference>
<dbReference type="PANTHER" id="PTHR11722">
    <property type="entry name" value="60S RIBOSOMAL PROTEIN L13"/>
    <property type="match status" value="1"/>
</dbReference>
<dbReference type="FunFam" id="1.20.5.110:FF:000003">
    <property type="entry name" value="60S ribosomal protein L13"/>
    <property type="match status" value="1"/>
</dbReference>
<comment type="similarity">
    <text evidence="1">Belongs to the eukaryotic ribosomal protein eL13 family.</text>
</comment>
<dbReference type="InterPro" id="IPR001380">
    <property type="entry name" value="Ribosomal_eL13"/>
</dbReference>
<sequence>MTKGNNMIPNAHFHKWWQRHIRTWFNQPARKLRRRHNRIKKAKAVFPRPASGALRPVVRCPSVRYHTKVRAGRGFTAAELKGAGLTPGFARTVGISVDRRRRNKGVEQRQINIQRLKEYRSKLILFPIHEKRKLQKGEATPEARKLATQVKRTVMPIKNPKPVVTVRAISAKENKFSAFQVLKKSRSDARLVGIRAKKAREASENPDDISKAPSGKEAKKSMK</sequence>
<evidence type="ECO:0000256" key="3">
    <source>
        <dbReference type="ARBA" id="ARBA00023274"/>
    </source>
</evidence>
<keyword evidence="2" id="KW-0689">Ribosomal protein</keyword>
<evidence type="ECO:0000256" key="1">
    <source>
        <dbReference type="ARBA" id="ARBA00005640"/>
    </source>
</evidence>
<dbReference type="GO" id="GO:0003723">
    <property type="term" value="F:RNA binding"/>
    <property type="evidence" value="ECO:0007669"/>
    <property type="project" value="TreeGrafter"/>
</dbReference>
<comment type="function">
    <text evidence="6">Component of the ribosome, a large ribonucleoprotein complex responsible for the synthesis of proteins in the cell. The small ribosomal subunit (SSU) binds messenger RNAs (mRNAs) and translates the encoded message by selecting cognate aminoacyl-transfer RNA (tRNA) molecules. The large subunit (LSU) contains the ribosomal catalytic site termed the peptidyl transferase center (PTC), which catalyzes the formation of peptide bonds, thereby polymerizing the amino acids delivered by tRNAs into a polypeptide chain. The nascent polypeptides leave the ribosome through a tunnel in the LSU and interact with protein factors that function in enzymatic processing, targeting, and the membrane insertion of nascent chains at the exit of the ribosomal tunnel. As part of the LSU, it is probably required for its formation and the maturation of rRNAs.</text>
</comment>
<dbReference type="Pfam" id="PF01294">
    <property type="entry name" value="Ribosomal_L13e"/>
    <property type="match status" value="1"/>
</dbReference>
<evidence type="ECO:0000256" key="2">
    <source>
        <dbReference type="ARBA" id="ARBA00022980"/>
    </source>
</evidence>
<feature type="compositionally biased region" description="Basic and acidic residues" evidence="8">
    <location>
        <begin position="199"/>
        <end position="223"/>
    </location>
</feature>
<evidence type="ECO:0000256" key="8">
    <source>
        <dbReference type="SAM" id="MobiDB-lite"/>
    </source>
</evidence>
<evidence type="ECO:0000256" key="5">
    <source>
        <dbReference type="ARBA" id="ARBA00035321"/>
    </source>
</evidence>
<dbReference type="GO" id="GO:0022625">
    <property type="term" value="C:cytosolic large ribosomal subunit"/>
    <property type="evidence" value="ECO:0007669"/>
    <property type="project" value="TreeGrafter"/>
</dbReference>
<evidence type="ECO:0000313" key="10">
    <source>
        <dbReference type="Proteomes" id="UP000092461"/>
    </source>
</evidence>
<dbReference type="Proteomes" id="UP000092461">
    <property type="component" value="Unassembled WGS sequence"/>
</dbReference>
<evidence type="ECO:0000256" key="4">
    <source>
        <dbReference type="ARBA" id="ARBA00035216"/>
    </source>
</evidence>
<proteinExistence type="inferred from homology"/>